<sequence>MKRLTLTLLIALGAQAQADEMERRHGSHSHGAAQLDIAIDGPVLEARLLSPAINLVGFEHRAVAADERQRVEQAVATLEQGYEMLRLSEAALCLLDRAEVEQALLDTGAAGHDGHGEHEHEHEHEHEQEQEQEQEHGHEGDHDEHDHAGDEPNAHADFEVSYRFRCARPDKLDGMSVELFHHFPGLESLRVQFIGAGQQGLTLTSNQTRIEF</sequence>
<comment type="caution">
    <text evidence="2">The sequence shown here is derived from an EMBL/GenBank/DDBJ whole genome shotgun (WGS) entry which is preliminary data.</text>
</comment>
<evidence type="ECO:0000313" key="2">
    <source>
        <dbReference type="EMBL" id="MFC6669154.1"/>
    </source>
</evidence>
<feature type="region of interest" description="Disordered" evidence="1">
    <location>
        <begin position="108"/>
        <end position="153"/>
    </location>
</feature>
<dbReference type="Proteomes" id="UP001596422">
    <property type="component" value="Unassembled WGS sequence"/>
</dbReference>
<dbReference type="InterPro" id="IPR021253">
    <property type="entry name" value="ZrgA-like"/>
</dbReference>
<evidence type="ECO:0000256" key="1">
    <source>
        <dbReference type="SAM" id="MobiDB-lite"/>
    </source>
</evidence>
<organism evidence="2 3">
    <name type="scientific">Marinobacterium aestuariivivens</name>
    <dbReference type="NCBI Taxonomy" id="1698799"/>
    <lineage>
        <taxon>Bacteria</taxon>
        <taxon>Pseudomonadati</taxon>
        <taxon>Pseudomonadota</taxon>
        <taxon>Gammaproteobacteria</taxon>
        <taxon>Oceanospirillales</taxon>
        <taxon>Oceanospirillaceae</taxon>
        <taxon>Marinobacterium</taxon>
    </lineage>
</organism>
<evidence type="ECO:0000313" key="3">
    <source>
        <dbReference type="Proteomes" id="UP001596422"/>
    </source>
</evidence>
<dbReference type="Pfam" id="PF10986">
    <property type="entry name" value="ZrgA"/>
    <property type="match status" value="1"/>
</dbReference>
<protein>
    <submittedName>
        <fullName evidence="2">DUF2796 domain-containing protein</fullName>
    </submittedName>
</protein>
<accession>A0ABW1ZUT3</accession>
<keyword evidence="3" id="KW-1185">Reference proteome</keyword>
<gene>
    <name evidence="2" type="ORF">ACFQDL_02790</name>
</gene>
<reference evidence="3" key="1">
    <citation type="journal article" date="2019" name="Int. J. Syst. Evol. Microbiol.">
        <title>The Global Catalogue of Microorganisms (GCM) 10K type strain sequencing project: providing services to taxonomists for standard genome sequencing and annotation.</title>
        <authorList>
            <consortium name="The Broad Institute Genomics Platform"/>
            <consortium name="The Broad Institute Genome Sequencing Center for Infectious Disease"/>
            <person name="Wu L."/>
            <person name="Ma J."/>
        </authorList>
    </citation>
    <scope>NUCLEOTIDE SEQUENCE [LARGE SCALE GENOMIC DNA]</scope>
    <source>
        <strain evidence="3">NBRC 111756</strain>
    </source>
</reference>
<dbReference type="RefSeq" id="WP_379907733.1">
    <property type="nucleotide sequence ID" value="NZ_JBHSWE010000001.1"/>
</dbReference>
<dbReference type="EMBL" id="JBHSWE010000001">
    <property type="protein sequence ID" value="MFC6669154.1"/>
    <property type="molecule type" value="Genomic_DNA"/>
</dbReference>
<feature type="compositionally biased region" description="Basic and acidic residues" evidence="1">
    <location>
        <begin position="112"/>
        <end position="153"/>
    </location>
</feature>
<proteinExistence type="predicted"/>
<name>A0ABW1ZUT3_9GAMM</name>